<comment type="caution">
    <text evidence="1">The sequence shown here is derived from an EMBL/GenBank/DDBJ whole genome shotgun (WGS) entry which is preliminary data.</text>
</comment>
<dbReference type="EMBL" id="JXKM01000003">
    <property type="protein sequence ID" value="OJG36375.1"/>
    <property type="molecule type" value="Genomic_DNA"/>
</dbReference>
<sequence>MTIFLFSFVIYILMTKEIGIQNEYIYIFRLNKGNDEK</sequence>
<gene>
    <name evidence="1" type="ORF">RV00_GL001734</name>
</gene>
<reference evidence="1 2" key="1">
    <citation type="submission" date="2014-12" db="EMBL/GenBank/DDBJ databases">
        <title>Draft genome sequences of 29 type strains of Enterococci.</title>
        <authorList>
            <person name="Zhong Z."/>
            <person name="Sun Z."/>
            <person name="Liu W."/>
            <person name="Zhang W."/>
            <person name="Zhang H."/>
        </authorList>
    </citation>
    <scope>NUCLEOTIDE SEQUENCE [LARGE SCALE GENOMIC DNA]</scope>
    <source>
        <strain evidence="1 2">DSM 22802</strain>
    </source>
</reference>
<accession>A0A1L8SWG4</accession>
<organism evidence="1 2">
    <name type="scientific">Enterococcus devriesei</name>
    <dbReference type="NCBI Taxonomy" id="319970"/>
    <lineage>
        <taxon>Bacteria</taxon>
        <taxon>Bacillati</taxon>
        <taxon>Bacillota</taxon>
        <taxon>Bacilli</taxon>
        <taxon>Lactobacillales</taxon>
        <taxon>Enterococcaceae</taxon>
        <taxon>Enterococcus</taxon>
    </lineage>
</organism>
<dbReference type="AlphaFoldDB" id="A0A1L8SWG4"/>
<dbReference type="Proteomes" id="UP000183700">
    <property type="component" value="Unassembled WGS sequence"/>
</dbReference>
<keyword evidence="2" id="KW-1185">Reference proteome</keyword>
<proteinExistence type="predicted"/>
<protein>
    <submittedName>
        <fullName evidence="1">Uncharacterized protein</fullName>
    </submittedName>
</protein>
<name>A0A1L8SWG4_9ENTE</name>
<evidence type="ECO:0000313" key="1">
    <source>
        <dbReference type="EMBL" id="OJG36375.1"/>
    </source>
</evidence>
<evidence type="ECO:0000313" key="2">
    <source>
        <dbReference type="Proteomes" id="UP000183700"/>
    </source>
</evidence>